<dbReference type="Gene3D" id="3.40.50.1820">
    <property type="entry name" value="alpha/beta hydrolase"/>
    <property type="match status" value="1"/>
</dbReference>
<dbReference type="EMBL" id="SGWZ01000003">
    <property type="protein sequence ID" value="RZS69530.1"/>
    <property type="molecule type" value="Genomic_DNA"/>
</dbReference>
<evidence type="ECO:0000256" key="4">
    <source>
        <dbReference type="SAM" id="SignalP"/>
    </source>
</evidence>
<feature type="chain" id="PRO_5030104699" description="Esterase" evidence="4">
    <location>
        <begin position="20"/>
        <end position="318"/>
    </location>
</feature>
<reference evidence="5 6" key="1">
    <citation type="submission" date="2019-02" db="EMBL/GenBank/DDBJ databases">
        <title>Genomic Encyclopedia of Type Strains, Phase IV (KMG-IV): sequencing the most valuable type-strain genomes for metagenomic binning, comparative biology and taxonomic classification.</title>
        <authorList>
            <person name="Goeker M."/>
        </authorList>
    </citation>
    <scope>NUCLEOTIDE SEQUENCE [LARGE SCALE GENOMIC DNA]</scope>
    <source>
        <strain evidence="5 6">DSM 16618</strain>
    </source>
</reference>
<dbReference type="InterPro" id="IPR000801">
    <property type="entry name" value="Esterase-like"/>
</dbReference>
<evidence type="ECO:0000256" key="2">
    <source>
        <dbReference type="ARBA" id="ARBA00022801"/>
    </source>
</evidence>
<dbReference type="Proteomes" id="UP000292039">
    <property type="component" value="Unassembled WGS sequence"/>
</dbReference>
<keyword evidence="2" id="KW-0378">Hydrolase</keyword>
<dbReference type="InterPro" id="IPR052558">
    <property type="entry name" value="Siderophore_Hydrolase_D"/>
</dbReference>
<evidence type="ECO:0000256" key="3">
    <source>
        <dbReference type="SAM" id="MobiDB-lite"/>
    </source>
</evidence>
<dbReference type="PANTHER" id="PTHR40841">
    <property type="entry name" value="SIDEROPHORE TRIACETYLFUSARININE C ESTERASE"/>
    <property type="match status" value="1"/>
</dbReference>
<name>A0A4V2F0C7_9BURK</name>
<dbReference type="Pfam" id="PF00756">
    <property type="entry name" value="Esterase"/>
    <property type="match status" value="1"/>
</dbReference>
<dbReference type="AlphaFoldDB" id="A0A4V2F0C7"/>
<gene>
    <name evidence="5" type="ORF">EV679_2129</name>
</gene>
<dbReference type="InterPro" id="IPR029058">
    <property type="entry name" value="AB_hydrolase_fold"/>
</dbReference>
<feature type="region of interest" description="Disordered" evidence="3">
    <location>
        <begin position="252"/>
        <end position="273"/>
    </location>
</feature>
<feature type="signal peptide" evidence="4">
    <location>
        <begin position="1"/>
        <end position="19"/>
    </location>
</feature>
<dbReference type="SUPFAM" id="SSF53474">
    <property type="entry name" value="alpha/beta-Hydrolases"/>
    <property type="match status" value="1"/>
</dbReference>
<sequence length="318" mass="34791">MLRRRFLLMAACMPACPFAQSPTAPAQSHPPRRRWDEPIGPTVADLPSEYYEFDRLLFDSRDGKRHYRVYIGVPRKPAPAQGYPVIYMLDGNAAMHTLQDQDLAALFTDNPPVLVGIGYDVPSRHDVMARAFDYTPPILNPDGTAQTGTVNRGRPGGGADLFLDIIQDAIRPAVEARVPLDPARQTLWGHSFGGLFTLYTLITRPLMFQRYVAGDPSVGWGDDALLKRANRFHADQAPKAIVRVLVGRGRPAANPDATPAPSSGPVSTIPPGRESTHALVNRLAHEGMDITFQAFPEQSHGELFATSLRPALALAATR</sequence>
<comment type="caution">
    <text evidence="5">The sequence shown here is derived from an EMBL/GenBank/DDBJ whole genome shotgun (WGS) entry which is preliminary data.</text>
</comment>
<dbReference type="PANTHER" id="PTHR40841:SF2">
    <property type="entry name" value="SIDEROPHORE-DEGRADING ESTERASE (EUROFUNG)"/>
    <property type="match status" value="1"/>
</dbReference>
<keyword evidence="4" id="KW-0732">Signal</keyword>
<proteinExistence type="inferred from homology"/>
<comment type="similarity">
    <text evidence="1">Belongs to the esterase D family.</text>
</comment>
<dbReference type="GO" id="GO:0016788">
    <property type="term" value="F:hydrolase activity, acting on ester bonds"/>
    <property type="evidence" value="ECO:0007669"/>
    <property type="project" value="TreeGrafter"/>
</dbReference>
<protein>
    <recommendedName>
        <fullName evidence="7">Esterase</fullName>
    </recommendedName>
</protein>
<evidence type="ECO:0000313" key="5">
    <source>
        <dbReference type="EMBL" id="RZS69530.1"/>
    </source>
</evidence>
<evidence type="ECO:0000313" key="6">
    <source>
        <dbReference type="Proteomes" id="UP000292039"/>
    </source>
</evidence>
<organism evidence="5 6">
    <name type="scientific">Kerstersia gyiorum</name>
    <dbReference type="NCBI Taxonomy" id="206506"/>
    <lineage>
        <taxon>Bacteria</taxon>
        <taxon>Pseudomonadati</taxon>
        <taxon>Pseudomonadota</taxon>
        <taxon>Betaproteobacteria</taxon>
        <taxon>Burkholderiales</taxon>
        <taxon>Alcaligenaceae</taxon>
        <taxon>Kerstersia</taxon>
    </lineage>
</organism>
<evidence type="ECO:0000256" key="1">
    <source>
        <dbReference type="ARBA" id="ARBA00005622"/>
    </source>
</evidence>
<evidence type="ECO:0008006" key="7">
    <source>
        <dbReference type="Google" id="ProtNLM"/>
    </source>
</evidence>
<accession>A0A4V2F0C7</accession>